<keyword evidence="8" id="KW-0472">Membrane</keyword>
<dbReference type="Gene3D" id="3.30.565.10">
    <property type="entry name" value="Histidine kinase-like ATPase, C-terminal domain"/>
    <property type="match status" value="1"/>
</dbReference>
<evidence type="ECO:0000256" key="6">
    <source>
        <dbReference type="PROSITE-ProRule" id="PRU00169"/>
    </source>
</evidence>
<feature type="domain" description="Histidine kinase" evidence="9">
    <location>
        <begin position="435"/>
        <end position="649"/>
    </location>
</feature>
<sequence>MLGNSFRSRRINTGASLRSDSEDNQEDVASAMKKEHASPACMRIRGLFNYLSVHRTSLLVSGLVFLVVMAAGLLTAELYLSQWEQDDFRDAQDLANETADYFVNALEYKAMMPLFSLAQFATEIPLFRDLPDLIGPSLGNNSLPFIPPAPGQELSHRNLTGSPCSDPTNIQRYNEIASTIKANAKMPRVLLQLYFHPQAVVCFVHPRVYTHPERPDVIMNATAQLGLDMLQDVKLRYHAEKTLRSDNLVIAGPITLRHCIDHGSCHNAVKKAIVLRLAVPMPGRPIVLPTTGEEVDRWGMVVATIDWLQVVKESGMYQRFHSSGREFLLTRNERLYGTEAESTALARSPGFQNVAAPTYRTVALTVATDISEWHITVQYPSRQSSIRAWMIPCVILLSLVVTGLVFTVLVQKQDMLAQTRIQEARVETERKMTAYFAHELRNPLSAIESALLVMPFDDPVEIKELTQGMKSCTGFMGRILNNLCDVRQLEEGKMEFYSCPFELNQVIMETHSMLAPKVPKGVDFKYVVDVDPNKNTVSGDFHRILQVLNNVTSNALKYCLSGSVVLSVCWDEESGRVRFECKDTGPGIPIEDQAHLFERFVRRGGAPGSGLGLCICKQIVDALEGDIYFESDPRVKQGTTCVILLPLVSCTSTSVATQSKGTEHAPPIIEPEMIEEEISILLVDDIMMNRLMLTKRLRKGVMPNAKIIEAATGEAAVELVESGDHQFQLVIVDQYMESAGGVMLGTDTVIALRRMGLKCMIIGCSGNDIEKEFEAAGADGCWSKPMPSNSVMLQEIREGLDLSARTQTTS</sequence>
<dbReference type="InterPro" id="IPR003594">
    <property type="entry name" value="HATPase_dom"/>
</dbReference>
<dbReference type="Pfam" id="PF00072">
    <property type="entry name" value="Response_reg"/>
    <property type="match status" value="1"/>
</dbReference>
<evidence type="ECO:0000256" key="7">
    <source>
        <dbReference type="SAM" id="MobiDB-lite"/>
    </source>
</evidence>
<keyword evidence="8" id="KW-0812">Transmembrane</keyword>
<dbReference type="PANTHER" id="PTHR43047">
    <property type="entry name" value="TWO-COMPONENT HISTIDINE PROTEIN KINASE"/>
    <property type="match status" value="1"/>
</dbReference>
<dbReference type="CDD" id="cd00082">
    <property type="entry name" value="HisKA"/>
    <property type="match status" value="1"/>
</dbReference>
<dbReference type="Proteomes" id="UP001153069">
    <property type="component" value="Unassembled WGS sequence"/>
</dbReference>
<accession>A0A9N8HBQ5</accession>
<dbReference type="AlphaFoldDB" id="A0A9N8HBQ5"/>
<dbReference type="Pfam" id="PF00512">
    <property type="entry name" value="HisKA"/>
    <property type="match status" value="1"/>
</dbReference>
<evidence type="ECO:0000256" key="1">
    <source>
        <dbReference type="ARBA" id="ARBA00000085"/>
    </source>
</evidence>
<dbReference type="OrthoDB" id="10266508at2759"/>
<feature type="modified residue" description="4-aspartylphosphate" evidence="6">
    <location>
        <position position="733"/>
    </location>
</feature>
<dbReference type="SMART" id="SM00448">
    <property type="entry name" value="REC"/>
    <property type="match status" value="1"/>
</dbReference>
<dbReference type="Gene3D" id="3.40.50.2300">
    <property type="match status" value="1"/>
</dbReference>
<feature type="transmembrane region" description="Helical" evidence="8">
    <location>
        <begin position="58"/>
        <end position="80"/>
    </location>
</feature>
<dbReference type="PROSITE" id="PS50110">
    <property type="entry name" value="RESPONSE_REGULATORY"/>
    <property type="match status" value="1"/>
</dbReference>
<evidence type="ECO:0000259" key="11">
    <source>
        <dbReference type="PROSITE" id="PS50839"/>
    </source>
</evidence>
<dbReference type="InterPro" id="IPR036097">
    <property type="entry name" value="HisK_dim/P_sf"/>
</dbReference>
<keyword evidence="4" id="KW-0808">Transferase</keyword>
<dbReference type="EMBL" id="CAICTM010000286">
    <property type="protein sequence ID" value="CAB9506982.1"/>
    <property type="molecule type" value="Genomic_DNA"/>
</dbReference>
<dbReference type="SUPFAM" id="SSF52172">
    <property type="entry name" value="CheY-like"/>
    <property type="match status" value="1"/>
</dbReference>
<feature type="transmembrane region" description="Helical" evidence="8">
    <location>
        <begin position="389"/>
        <end position="410"/>
    </location>
</feature>
<name>A0A9N8HBQ5_9STRA</name>
<dbReference type="PROSITE" id="PS50109">
    <property type="entry name" value="HIS_KIN"/>
    <property type="match status" value="1"/>
</dbReference>
<protein>
    <recommendedName>
        <fullName evidence="2">histidine kinase</fullName>
        <ecNumber evidence="2">2.7.13.3</ecNumber>
    </recommendedName>
</protein>
<keyword evidence="3 6" id="KW-0597">Phosphoprotein</keyword>
<dbReference type="GO" id="GO:0009927">
    <property type="term" value="F:histidine phosphotransfer kinase activity"/>
    <property type="evidence" value="ECO:0007669"/>
    <property type="project" value="TreeGrafter"/>
</dbReference>
<dbReference type="SUPFAM" id="SSF55874">
    <property type="entry name" value="ATPase domain of HSP90 chaperone/DNA topoisomerase II/histidine kinase"/>
    <property type="match status" value="1"/>
</dbReference>
<dbReference type="InterPro" id="IPR005467">
    <property type="entry name" value="His_kinase_dom"/>
</dbReference>
<gene>
    <name evidence="12" type="ORF">SEMRO_287_G108630.1</name>
</gene>
<evidence type="ECO:0000256" key="8">
    <source>
        <dbReference type="SAM" id="Phobius"/>
    </source>
</evidence>
<evidence type="ECO:0000313" key="13">
    <source>
        <dbReference type="Proteomes" id="UP001153069"/>
    </source>
</evidence>
<dbReference type="PRINTS" id="PR00344">
    <property type="entry name" value="BCTRLSENSOR"/>
</dbReference>
<dbReference type="InterPro" id="IPR006189">
    <property type="entry name" value="CHASE_dom"/>
</dbReference>
<feature type="region of interest" description="Disordered" evidence="7">
    <location>
        <begin position="13"/>
        <end position="32"/>
    </location>
</feature>
<keyword evidence="13" id="KW-1185">Reference proteome</keyword>
<dbReference type="SMART" id="SM00388">
    <property type="entry name" value="HisKA"/>
    <property type="match status" value="1"/>
</dbReference>
<dbReference type="InterPro" id="IPR001789">
    <property type="entry name" value="Sig_transdc_resp-reg_receiver"/>
</dbReference>
<evidence type="ECO:0000256" key="5">
    <source>
        <dbReference type="ARBA" id="ARBA00022777"/>
    </source>
</evidence>
<dbReference type="GO" id="GO:0000155">
    <property type="term" value="F:phosphorelay sensor kinase activity"/>
    <property type="evidence" value="ECO:0007669"/>
    <property type="project" value="InterPro"/>
</dbReference>
<feature type="domain" description="CHASE" evidence="11">
    <location>
        <begin position="206"/>
        <end position="306"/>
    </location>
</feature>
<dbReference type="EC" id="2.7.13.3" evidence="2"/>
<dbReference type="PANTHER" id="PTHR43047:SF69">
    <property type="entry name" value="HISTIDINE KINASE CONTAINING CHEY-HOMOLOGOUS RECEIVER DOMAIN-RELATED"/>
    <property type="match status" value="1"/>
</dbReference>
<comment type="caution">
    <text evidence="12">The sequence shown here is derived from an EMBL/GenBank/DDBJ whole genome shotgun (WGS) entry which is preliminary data.</text>
</comment>
<keyword evidence="8" id="KW-1133">Transmembrane helix</keyword>
<proteinExistence type="predicted"/>
<dbReference type="Gene3D" id="1.10.287.130">
    <property type="match status" value="1"/>
</dbReference>
<organism evidence="12 13">
    <name type="scientific">Seminavis robusta</name>
    <dbReference type="NCBI Taxonomy" id="568900"/>
    <lineage>
        <taxon>Eukaryota</taxon>
        <taxon>Sar</taxon>
        <taxon>Stramenopiles</taxon>
        <taxon>Ochrophyta</taxon>
        <taxon>Bacillariophyta</taxon>
        <taxon>Bacillariophyceae</taxon>
        <taxon>Bacillariophycidae</taxon>
        <taxon>Naviculales</taxon>
        <taxon>Naviculaceae</taxon>
        <taxon>Seminavis</taxon>
    </lineage>
</organism>
<dbReference type="InterPro" id="IPR004358">
    <property type="entry name" value="Sig_transdc_His_kin-like_C"/>
</dbReference>
<comment type="catalytic activity">
    <reaction evidence="1">
        <text>ATP + protein L-histidine = ADP + protein N-phospho-L-histidine.</text>
        <dbReference type="EC" id="2.7.13.3"/>
    </reaction>
</comment>
<evidence type="ECO:0000256" key="4">
    <source>
        <dbReference type="ARBA" id="ARBA00022679"/>
    </source>
</evidence>
<dbReference type="InterPro" id="IPR011006">
    <property type="entry name" value="CheY-like_superfamily"/>
</dbReference>
<reference evidence="12" key="1">
    <citation type="submission" date="2020-06" db="EMBL/GenBank/DDBJ databases">
        <authorList>
            <consortium name="Plant Systems Biology data submission"/>
        </authorList>
    </citation>
    <scope>NUCLEOTIDE SEQUENCE</scope>
    <source>
        <strain evidence="12">D6</strain>
    </source>
</reference>
<evidence type="ECO:0000256" key="3">
    <source>
        <dbReference type="ARBA" id="ARBA00022553"/>
    </source>
</evidence>
<dbReference type="SMART" id="SM00387">
    <property type="entry name" value="HATPase_c"/>
    <property type="match status" value="1"/>
</dbReference>
<dbReference type="GO" id="GO:0005886">
    <property type="term" value="C:plasma membrane"/>
    <property type="evidence" value="ECO:0007669"/>
    <property type="project" value="TreeGrafter"/>
</dbReference>
<evidence type="ECO:0000259" key="10">
    <source>
        <dbReference type="PROSITE" id="PS50110"/>
    </source>
</evidence>
<evidence type="ECO:0000256" key="2">
    <source>
        <dbReference type="ARBA" id="ARBA00012438"/>
    </source>
</evidence>
<dbReference type="SUPFAM" id="SSF47384">
    <property type="entry name" value="Homodimeric domain of signal transducing histidine kinase"/>
    <property type="match status" value="1"/>
</dbReference>
<dbReference type="InterPro" id="IPR003661">
    <property type="entry name" value="HisK_dim/P_dom"/>
</dbReference>
<dbReference type="PROSITE" id="PS50839">
    <property type="entry name" value="CHASE"/>
    <property type="match status" value="1"/>
</dbReference>
<evidence type="ECO:0000259" key="9">
    <source>
        <dbReference type="PROSITE" id="PS50109"/>
    </source>
</evidence>
<feature type="domain" description="Response regulatory" evidence="10">
    <location>
        <begin position="679"/>
        <end position="799"/>
    </location>
</feature>
<evidence type="ECO:0000313" key="12">
    <source>
        <dbReference type="EMBL" id="CAB9506982.1"/>
    </source>
</evidence>
<keyword evidence="5 12" id="KW-0418">Kinase</keyword>
<dbReference type="Pfam" id="PF02518">
    <property type="entry name" value="HATPase_c"/>
    <property type="match status" value="1"/>
</dbReference>
<dbReference type="InterPro" id="IPR036890">
    <property type="entry name" value="HATPase_C_sf"/>
</dbReference>